<dbReference type="AlphaFoldDB" id="A0A556V879"/>
<dbReference type="PANTHER" id="PTHR23343:SF117">
    <property type="entry name" value="ZONA PELLUCIDA SPERM-BINDING PROTEIN 4-LIKE ISOFORM X1"/>
    <property type="match status" value="1"/>
</dbReference>
<keyword evidence="2" id="KW-1185">Reference proteome</keyword>
<dbReference type="GO" id="GO:0007339">
    <property type="term" value="P:binding of sperm to zona pellucida"/>
    <property type="evidence" value="ECO:0007669"/>
    <property type="project" value="TreeGrafter"/>
</dbReference>
<dbReference type="GO" id="GO:0035804">
    <property type="term" value="F:structural constituent of egg coat"/>
    <property type="evidence" value="ECO:0007669"/>
    <property type="project" value="TreeGrafter"/>
</dbReference>
<reference evidence="1 2" key="1">
    <citation type="journal article" date="2019" name="Genome Biol. Evol.">
        <title>Whole-Genome Sequencing of the Giant Devil Catfish, Bagarius yarrelli.</title>
        <authorList>
            <person name="Jiang W."/>
            <person name="Lv Y."/>
            <person name="Cheng L."/>
            <person name="Yang K."/>
            <person name="Chao B."/>
            <person name="Wang X."/>
            <person name="Li Y."/>
            <person name="Pan X."/>
            <person name="You X."/>
            <person name="Zhang Y."/>
            <person name="Yang J."/>
            <person name="Li J."/>
            <person name="Zhang X."/>
            <person name="Liu S."/>
            <person name="Sun C."/>
            <person name="Yang J."/>
            <person name="Shi Q."/>
        </authorList>
    </citation>
    <scope>NUCLEOTIDE SEQUENCE [LARGE SCALE GENOMIC DNA]</scope>
    <source>
        <strain evidence="1">JWS20170419001</strain>
        <tissue evidence="1">Muscle</tissue>
    </source>
</reference>
<name>A0A556V879_BAGYA</name>
<organism evidence="1 2">
    <name type="scientific">Bagarius yarrelli</name>
    <name type="common">Goonch</name>
    <name type="synonym">Bagrus yarrelli</name>
    <dbReference type="NCBI Taxonomy" id="175774"/>
    <lineage>
        <taxon>Eukaryota</taxon>
        <taxon>Metazoa</taxon>
        <taxon>Chordata</taxon>
        <taxon>Craniata</taxon>
        <taxon>Vertebrata</taxon>
        <taxon>Euteleostomi</taxon>
        <taxon>Actinopterygii</taxon>
        <taxon>Neopterygii</taxon>
        <taxon>Teleostei</taxon>
        <taxon>Ostariophysi</taxon>
        <taxon>Siluriformes</taxon>
        <taxon>Sisoridae</taxon>
        <taxon>Sisorinae</taxon>
        <taxon>Bagarius</taxon>
    </lineage>
</organism>
<dbReference type="EMBL" id="VCAZ01000150">
    <property type="protein sequence ID" value="TSY83927.1"/>
    <property type="molecule type" value="Genomic_DNA"/>
</dbReference>
<dbReference type="GO" id="GO:0060468">
    <property type="term" value="P:prevention of polyspermy"/>
    <property type="evidence" value="ECO:0007669"/>
    <property type="project" value="TreeGrafter"/>
</dbReference>
<accession>A0A556V879</accession>
<evidence type="ECO:0000313" key="2">
    <source>
        <dbReference type="Proteomes" id="UP000319801"/>
    </source>
</evidence>
<proteinExistence type="predicted"/>
<protein>
    <submittedName>
        <fullName evidence="1">Uncharacterized protein</fullName>
    </submittedName>
</protein>
<dbReference type="Proteomes" id="UP000319801">
    <property type="component" value="Unassembled WGS sequence"/>
</dbReference>
<dbReference type="InterPro" id="IPR051148">
    <property type="entry name" value="Zona_Pellucida_Domain_gp"/>
</dbReference>
<evidence type="ECO:0000313" key="1">
    <source>
        <dbReference type="EMBL" id="TSY83927.1"/>
    </source>
</evidence>
<dbReference type="OrthoDB" id="8446208at2759"/>
<gene>
    <name evidence="1" type="ORF">Baya_13864</name>
</gene>
<dbReference type="GO" id="GO:0035805">
    <property type="term" value="C:egg coat"/>
    <property type="evidence" value="ECO:0007669"/>
    <property type="project" value="TreeGrafter"/>
</dbReference>
<dbReference type="GO" id="GO:0032190">
    <property type="term" value="F:acrosin binding"/>
    <property type="evidence" value="ECO:0007669"/>
    <property type="project" value="TreeGrafter"/>
</dbReference>
<dbReference type="PANTHER" id="PTHR23343">
    <property type="entry name" value="ZONA PELLUCIDA SPERM-BINDING PROTEIN"/>
    <property type="match status" value="1"/>
</dbReference>
<sequence>MDDDYLGDINGYQSDQPTMIGSRLAMLRLRHLSPSVQCDNDSMLLHIKGSQVPKILVETSEGPVPLSQMPSSCGYSVRRARRDLSLGANYDCCNVQQQGNTYILPLSFSGLKVKVVCPMARPRTTVFCSSSAMVANLPESLEVLRLKVFCLEMLLEGKLWQSGSLAIGSIGSNNESEDGVFKKMPDEHLGDMNGYQADQPAVTEGSRLAMSRLRRLSPSVRCANESMSLHLKGSQVPNFLVETSKDGPKPLSRMPSSCGYSVRRARRDLSLTANYDCCNVQQQGHTYILPLSFSGLKVKVVCPMARPRTTVFCSSSAMVANLPDSLEVLRLKAPTCGFTWETAGDGLILTAPYSSQCWHVEGAERRLSVQYTGVELTLSCPAVATSLDGLKYHQACQPSRQEREDLLRPTPSYPDRAAVIVYDPQRLFWITLLGLIRAIFLNGDDGAGELMNETRALTLTRDEVSNFGTCGIVYRLRRRNQLKMRGI</sequence>
<comment type="caution">
    <text evidence="1">The sequence shown here is derived from an EMBL/GenBank/DDBJ whole genome shotgun (WGS) entry which is preliminary data.</text>
</comment>